<keyword evidence="2" id="KW-1185">Reference proteome</keyword>
<dbReference type="RefSeq" id="WP_196274831.1">
    <property type="nucleotide sequence ID" value="NZ_JADQDC010000003.1"/>
</dbReference>
<gene>
    <name evidence="1" type="ORF">I2488_05640</name>
</gene>
<protein>
    <submittedName>
        <fullName evidence="1">Uncharacterized protein</fullName>
    </submittedName>
</protein>
<reference evidence="1 2" key="1">
    <citation type="submission" date="2020-11" db="EMBL/GenBank/DDBJ databases">
        <title>The genome sequence of Novosphingobium sp. 1Y9A.</title>
        <authorList>
            <person name="Liu Y."/>
        </authorList>
    </citation>
    <scope>NUCLEOTIDE SEQUENCE [LARGE SCALE GENOMIC DNA]</scope>
    <source>
        <strain evidence="1 2">1Y9A</strain>
    </source>
</reference>
<organism evidence="1 2">
    <name type="scientific">Novosphingobium jiangmenense</name>
    <dbReference type="NCBI Taxonomy" id="2791981"/>
    <lineage>
        <taxon>Bacteria</taxon>
        <taxon>Pseudomonadati</taxon>
        <taxon>Pseudomonadota</taxon>
        <taxon>Alphaproteobacteria</taxon>
        <taxon>Sphingomonadales</taxon>
        <taxon>Sphingomonadaceae</taxon>
        <taxon>Novosphingobium</taxon>
    </lineage>
</organism>
<proteinExistence type="predicted"/>
<comment type="caution">
    <text evidence="1">The sequence shown here is derived from an EMBL/GenBank/DDBJ whole genome shotgun (WGS) entry which is preliminary data.</text>
</comment>
<dbReference type="EMBL" id="JADQDC010000003">
    <property type="protein sequence ID" value="MBF9150476.1"/>
    <property type="molecule type" value="Genomic_DNA"/>
</dbReference>
<evidence type="ECO:0000313" key="2">
    <source>
        <dbReference type="Proteomes" id="UP000600799"/>
    </source>
</evidence>
<evidence type="ECO:0000313" key="1">
    <source>
        <dbReference type="EMBL" id="MBF9150476.1"/>
    </source>
</evidence>
<name>A0ABS0HE36_9SPHN</name>
<dbReference type="Proteomes" id="UP000600799">
    <property type="component" value="Unassembled WGS sequence"/>
</dbReference>
<accession>A0ABS0HE36</accession>
<sequence>MAQNHHAFRLPGPDTITLPKQQRCSAGRELTVCAPQGDGPRLTGHVTETAPPRHHTVLRIAPSRCANPVEDGLRCVRPTALARVNLGD</sequence>